<dbReference type="NCBIfam" id="NF004771">
    <property type="entry name" value="PRK06110.1"/>
    <property type="match status" value="1"/>
</dbReference>
<evidence type="ECO:0000256" key="2">
    <source>
        <dbReference type="ARBA" id="ARBA00022898"/>
    </source>
</evidence>
<keyword evidence="2" id="KW-0663">Pyridoxal phosphate</keyword>
<comment type="cofactor">
    <cofactor evidence="1">
        <name>pyridoxal 5'-phosphate</name>
        <dbReference type="ChEBI" id="CHEBI:597326"/>
    </cofactor>
</comment>
<dbReference type="PANTHER" id="PTHR48078:SF7">
    <property type="entry name" value="BLL6502 PROTEIN"/>
    <property type="match status" value="1"/>
</dbReference>
<organism evidence="5 6">
    <name type="scientific">Niveibacterium microcysteis</name>
    <dbReference type="NCBI Taxonomy" id="2811415"/>
    <lineage>
        <taxon>Bacteria</taxon>
        <taxon>Pseudomonadati</taxon>
        <taxon>Pseudomonadota</taxon>
        <taxon>Betaproteobacteria</taxon>
        <taxon>Rhodocyclales</taxon>
        <taxon>Rhodocyclaceae</taxon>
        <taxon>Niveibacterium</taxon>
    </lineage>
</organism>
<dbReference type="SUPFAM" id="SSF53686">
    <property type="entry name" value="Tryptophan synthase beta subunit-like PLP-dependent enzymes"/>
    <property type="match status" value="1"/>
</dbReference>
<name>A0ABX7M0F2_9RHOO</name>
<dbReference type="Gene3D" id="3.40.50.1100">
    <property type="match status" value="2"/>
</dbReference>
<dbReference type="InterPro" id="IPR000634">
    <property type="entry name" value="Ser/Thr_deHydtase_PyrdxlP-BS"/>
</dbReference>
<dbReference type="PANTHER" id="PTHR48078">
    <property type="entry name" value="THREONINE DEHYDRATASE, MITOCHONDRIAL-RELATED"/>
    <property type="match status" value="1"/>
</dbReference>
<keyword evidence="3" id="KW-0456">Lyase</keyword>
<accession>A0ABX7M0F2</accession>
<dbReference type="InterPro" id="IPR050147">
    <property type="entry name" value="Ser/Thr_Dehydratase"/>
</dbReference>
<evidence type="ECO:0000256" key="3">
    <source>
        <dbReference type="ARBA" id="ARBA00023239"/>
    </source>
</evidence>
<evidence type="ECO:0000313" key="5">
    <source>
        <dbReference type="EMBL" id="QSI75246.1"/>
    </source>
</evidence>
<evidence type="ECO:0000259" key="4">
    <source>
        <dbReference type="Pfam" id="PF00291"/>
    </source>
</evidence>
<sequence>MRISREDILQAMSHVRPLVPATPQYRWPMLCEALACETLVKHENHAPTGAFKIRGGLNYFGRLAGQAGPRQVVCATRGNHGQSVAMAGALHGFDVTVVVPHGNSSEKNAAMRALGASVVEYGDDFQAAREHASRLAQTHGWHQVPAFHEALIAGVATYALEFLSSASPLDIVYVPVGMGSGLCGMIAARDALGLHTEIVGVVSAHAPAYARAFASGIETEAPADTLLADGLACRRTDPAALAMIRRGASRFVMVTDDEIANAMRLLFATTHNVAEGAGAASLAAALQERPALRGRRAGIVITGGNVDTHTFAAVLGQNRPFAKAA</sequence>
<evidence type="ECO:0000256" key="1">
    <source>
        <dbReference type="ARBA" id="ARBA00001933"/>
    </source>
</evidence>
<keyword evidence="6" id="KW-1185">Reference proteome</keyword>
<dbReference type="Proteomes" id="UP000663570">
    <property type="component" value="Chromosome"/>
</dbReference>
<dbReference type="InterPro" id="IPR036052">
    <property type="entry name" value="TrpB-like_PALP_sf"/>
</dbReference>
<protein>
    <submittedName>
        <fullName evidence="5">Threonine dehydratase</fullName>
    </submittedName>
</protein>
<dbReference type="PROSITE" id="PS00165">
    <property type="entry name" value="DEHYDRATASE_SER_THR"/>
    <property type="match status" value="1"/>
</dbReference>
<evidence type="ECO:0000313" key="6">
    <source>
        <dbReference type="Proteomes" id="UP000663570"/>
    </source>
</evidence>
<dbReference type="Pfam" id="PF00291">
    <property type="entry name" value="PALP"/>
    <property type="match status" value="1"/>
</dbReference>
<dbReference type="EMBL" id="CP071060">
    <property type="protein sequence ID" value="QSI75246.1"/>
    <property type="molecule type" value="Genomic_DNA"/>
</dbReference>
<feature type="domain" description="Tryptophan synthase beta chain-like PALP" evidence="4">
    <location>
        <begin position="17"/>
        <end position="303"/>
    </location>
</feature>
<dbReference type="CDD" id="cd01562">
    <property type="entry name" value="Thr-dehyd"/>
    <property type="match status" value="1"/>
</dbReference>
<proteinExistence type="predicted"/>
<gene>
    <name evidence="5" type="ORF">JY500_12010</name>
</gene>
<reference evidence="5 6" key="1">
    <citation type="submission" date="2021-02" db="EMBL/GenBank/DDBJ databases">
        <title>Niveibacterium changnyeongensis HC41.</title>
        <authorList>
            <person name="Kang M."/>
        </authorList>
    </citation>
    <scope>NUCLEOTIDE SEQUENCE [LARGE SCALE GENOMIC DNA]</scope>
    <source>
        <strain evidence="5 6">HC41</strain>
    </source>
</reference>
<dbReference type="InterPro" id="IPR001926">
    <property type="entry name" value="TrpB-like_PALP"/>
</dbReference>
<dbReference type="RefSeq" id="WP_206252626.1">
    <property type="nucleotide sequence ID" value="NZ_CP071060.1"/>
</dbReference>